<evidence type="ECO:0000313" key="5">
    <source>
        <dbReference type="EMBL" id="CDQ91147.1"/>
    </source>
</evidence>
<dbReference type="InterPro" id="IPR006028">
    <property type="entry name" value="GABAA/Glycine_rcpt"/>
</dbReference>
<dbReference type="GO" id="GO:0034707">
    <property type="term" value="C:chloride channel complex"/>
    <property type="evidence" value="ECO:0007669"/>
    <property type="project" value="UniProtKB-KW"/>
</dbReference>
<keyword evidence="3" id="KW-1133">Transmembrane helix</keyword>
<keyword evidence="2" id="KW-0868">Chloride</keyword>
<keyword evidence="1" id="KW-0406">Ion transport</keyword>
<proteinExistence type="predicted"/>
<dbReference type="Gene3D" id="1.20.58.390">
    <property type="entry name" value="Neurotransmitter-gated ion-channel transmembrane domain"/>
    <property type="match status" value="1"/>
</dbReference>
<dbReference type="InterPro" id="IPR006029">
    <property type="entry name" value="Neurotrans-gated_channel_TM"/>
</dbReference>
<reference evidence="5" key="1">
    <citation type="journal article" date="2014" name="Nat. Commun.">
        <title>The rainbow trout genome provides novel insights into evolution after whole-genome duplication in vertebrates.</title>
        <authorList>
            <person name="Berthelot C."/>
            <person name="Brunet F."/>
            <person name="Chalopin D."/>
            <person name="Juanchich A."/>
            <person name="Bernard M."/>
            <person name="Noel B."/>
            <person name="Bento P."/>
            <person name="Da Silva C."/>
            <person name="Labadie K."/>
            <person name="Alberti A."/>
            <person name="Aury J.M."/>
            <person name="Louis A."/>
            <person name="Dehais P."/>
            <person name="Bardou P."/>
            <person name="Montfort J."/>
            <person name="Klopp C."/>
            <person name="Cabau C."/>
            <person name="Gaspin C."/>
            <person name="Thorgaard G.H."/>
            <person name="Boussaha M."/>
            <person name="Quillet E."/>
            <person name="Guyomard R."/>
            <person name="Galiana D."/>
            <person name="Bobe J."/>
            <person name="Volff J.N."/>
            <person name="Genet C."/>
            <person name="Wincker P."/>
            <person name="Jaillon O."/>
            <person name="Roest Crollius H."/>
            <person name="Guiguen Y."/>
        </authorList>
    </citation>
    <scope>NUCLEOTIDE SEQUENCE [LARGE SCALE GENOMIC DNA]</scope>
</reference>
<dbReference type="Proteomes" id="UP000193380">
    <property type="component" value="Unassembled WGS sequence"/>
</dbReference>
<evidence type="ECO:0000256" key="2">
    <source>
        <dbReference type="ARBA" id="ARBA00023214"/>
    </source>
</evidence>
<feature type="transmembrane region" description="Helical" evidence="3">
    <location>
        <begin position="12"/>
        <end position="34"/>
    </location>
</feature>
<keyword evidence="1" id="KW-0813">Transport</keyword>
<dbReference type="FunFam" id="1.20.58.390:FF:000006">
    <property type="entry name" value="Putative gamma-aminobutyric acid receptor subunit gamma-2"/>
    <property type="match status" value="1"/>
</dbReference>
<keyword evidence="1" id="KW-0869">Chloride channel</keyword>
<keyword evidence="3" id="KW-0472">Membrane</keyword>
<feature type="transmembrane region" description="Helical" evidence="3">
    <location>
        <begin position="89"/>
        <end position="108"/>
    </location>
</feature>
<reference evidence="5" key="2">
    <citation type="submission" date="2014-03" db="EMBL/GenBank/DDBJ databases">
        <authorList>
            <person name="Genoscope - CEA"/>
        </authorList>
    </citation>
    <scope>NUCLEOTIDE SEQUENCE</scope>
</reference>
<dbReference type="PANTHER" id="PTHR18945">
    <property type="entry name" value="NEUROTRANSMITTER GATED ION CHANNEL"/>
    <property type="match status" value="1"/>
</dbReference>
<evidence type="ECO:0000256" key="3">
    <source>
        <dbReference type="SAM" id="Phobius"/>
    </source>
</evidence>
<accession>A0A060YHY0</accession>
<dbReference type="PaxDb" id="8022-A0A060YHY0"/>
<sequence length="182" mass="20743">MYAYCSSLWGLNCVDCIAFLHIIYSNLCFSFSHLPSLVGDYVVLTVFFDLSRRMGYFTIQTYIPCTLIVVLSWVSFWINKDAVPARTSLGITTVLTMTTLSTIARKSLPKVSYVTAMDLFVSVCFIFVFAALIEYGTLHYFVSNRKPSTKKDKKKKNPVSRLSKTKWAHNDSSQVVKIKWSE</sequence>
<dbReference type="AlphaFoldDB" id="A0A060YHY0"/>
<keyword evidence="1" id="KW-0407">Ion channel</keyword>
<dbReference type="SUPFAM" id="SSF90112">
    <property type="entry name" value="Neurotransmitter-gated ion-channel transmembrane pore"/>
    <property type="match status" value="1"/>
</dbReference>
<evidence type="ECO:0000313" key="6">
    <source>
        <dbReference type="Proteomes" id="UP000193380"/>
    </source>
</evidence>
<dbReference type="STRING" id="8022.A0A060YHY0"/>
<dbReference type="Pfam" id="PF02932">
    <property type="entry name" value="Neur_chan_memb"/>
    <property type="match status" value="1"/>
</dbReference>
<feature type="domain" description="Neurotransmitter-gated ion-channel transmembrane" evidence="4">
    <location>
        <begin position="61"/>
        <end position="164"/>
    </location>
</feature>
<feature type="transmembrane region" description="Helical" evidence="3">
    <location>
        <begin position="54"/>
        <end position="77"/>
    </location>
</feature>
<dbReference type="InterPro" id="IPR006201">
    <property type="entry name" value="Neur_channel"/>
</dbReference>
<gene>
    <name evidence="5" type="ORF">GSONMT00035130001</name>
</gene>
<dbReference type="InterPro" id="IPR036719">
    <property type="entry name" value="Neuro-gated_channel_TM_sf"/>
</dbReference>
<keyword evidence="3" id="KW-0812">Transmembrane</keyword>
<protein>
    <recommendedName>
        <fullName evidence="4">Neurotransmitter-gated ion-channel transmembrane domain-containing protein</fullName>
    </recommendedName>
</protein>
<dbReference type="GO" id="GO:0005254">
    <property type="term" value="F:chloride channel activity"/>
    <property type="evidence" value="ECO:0007669"/>
    <property type="project" value="UniProtKB-KW"/>
</dbReference>
<feature type="transmembrane region" description="Helical" evidence="3">
    <location>
        <begin position="120"/>
        <end position="142"/>
    </location>
</feature>
<organism evidence="5 6">
    <name type="scientific">Oncorhynchus mykiss</name>
    <name type="common">Rainbow trout</name>
    <name type="synonym">Salmo gairdneri</name>
    <dbReference type="NCBI Taxonomy" id="8022"/>
    <lineage>
        <taxon>Eukaryota</taxon>
        <taxon>Metazoa</taxon>
        <taxon>Chordata</taxon>
        <taxon>Craniata</taxon>
        <taxon>Vertebrata</taxon>
        <taxon>Euteleostomi</taxon>
        <taxon>Actinopterygii</taxon>
        <taxon>Neopterygii</taxon>
        <taxon>Teleostei</taxon>
        <taxon>Protacanthopterygii</taxon>
        <taxon>Salmoniformes</taxon>
        <taxon>Salmonidae</taxon>
        <taxon>Salmoninae</taxon>
        <taxon>Oncorhynchus</taxon>
    </lineage>
</organism>
<name>A0A060YHY0_ONCMY</name>
<dbReference type="PRINTS" id="PR00253">
    <property type="entry name" value="GABAARECEPTR"/>
</dbReference>
<dbReference type="EMBL" id="FR911430">
    <property type="protein sequence ID" value="CDQ91147.1"/>
    <property type="molecule type" value="Genomic_DNA"/>
</dbReference>
<evidence type="ECO:0000259" key="4">
    <source>
        <dbReference type="Pfam" id="PF02932"/>
    </source>
</evidence>
<dbReference type="InterPro" id="IPR038050">
    <property type="entry name" value="Neuro_actylchol_rec"/>
</dbReference>
<evidence type="ECO:0000256" key="1">
    <source>
        <dbReference type="ARBA" id="ARBA00023173"/>
    </source>
</evidence>
<dbReference type="GO" id="GO:0004888">
    <property type="term" value="F:transmembrane signaling receptor activity"/>
    <property type="evidence" value="ECO:0007669"/>
    <property type="project" value="InterPro"/>
</dbReference>